<dbReference type="AlphaFoldDB" id="A0A1K2I0I7"/>
<dbReference type="EMBL" id="FPKU01000002">
    <property type="protein sequence ID" value="SFZ85219.1"/>
    <property type="molecule type" value="Genomic_DNA"/>
</dbReference>
<evidence type="ECO:0008006" key="3">
    <source>
        <dbReference type="Google" id="ProtNLM"/>
    </source>
</evidence>
<name>A0A1K2I0I7_9HYPH</name>
<accession>A0A1K2I0I7</accession>
<dbReference type="OrthoDB" id="6058590at2"/>
<evidence type="ECO:0000313" key="1">
    <source>
        <dbReference type="EMBL" id="SFZ85219.1"/>
    </source>
</evidence>
<gene>
    <name evidence="1" type="ORF">SAMN02983003_2452</name>
</gene>
<protein>
    <recommendedName>
        <fullName evidence="3">SMI1/KNR4 family protein</fullName>
    </recommendedName>
</protein>
<dbReference type="STRING" id="665118.SAMN02983003_2452"/>
<reference evidence="1 2" key="1">
    <citation type="submission" date="2016-11" db="EMBL/GenBank/DDBJ databases">
        <authorList>
            <person name="Jaros S."/>
            <person name="Januszkiewicz K."/>
            <person name="Wedrychowicz H."/>
        </authorList>
    </citation>
    <scope>NUCLEOTIDE SEQUENCE [LARGE SCALE GENOMIC DNA]</scope>
    <source>
        <strain evidence="1 2">ATCC 23634</strain>
    </source>
</reference>
<proteinExistence type="predicted"/>
<dbReference type="RefSeq" id="WP_072343272.1">
    <property type="nucleotide sequence ID" value="NZ_FPKU01000002.1"/>
</dbReference>
<organism evidence="1 2">
    <name type="scientific">Devosia enhydra</name>
    <dbReference type="NCBI Taxonomy" id="665118"/>
    <lineage>
        <taxon>Bacteria</taxon>
        <taxon>Pseudomonadati</taxon>
        <taxon>Pseudomonadota</taxon>
        <taxon>Alphaproteobacteria</taxon>
        <taxon>Hyphomicrobiales</taxon>
        <taxon>Devosiaceae</taxon>
        <taxon>Devosia</taxon>
    </lineage>
</organism>
<sequence>MPELLVSASDLPSGFRYPEAFHTILAHGMTDFVPWYPLEDNLLYAVYFGINERYPRYGGLVPFARRQDNDDVACLYAGKAGEVLIIHDYASEGWELVARLPDIAAFLRLLVDDFIDFHDLGAARAKP</sequence>
<keyword evidence="2" id="KW-1185">Reference proteome</keyword>
<evidence type="ECO:0000313" key="2">
    <source>
        <dbReference type="Proteomes" id="UP000183447"/>
    </source>
</evidence>
<dbReference type="Proteomes" id="UP000183447">
    <property type="component" value="Unassembled WGS sequence"/>
</dbReference>